<accession>A0A645BAQ0</accession>
<evidence type="ECO:0000256" key="1">
    <source>
        <dbReference type="SAM" id="MobiDB-lite"/>
    </source>
</evidence>
<keyword evidence="2" id="KW-0472">Membrane</keyword>
<evidence type="ECO:0000313" key="4">
    <source>
        <dbReference type="EMBL" id="MPM58764.1"/>
    </source>
</evidence>
<feature type="transmembrane region" description="Helical" evidence="2">
    <location>
        <begin position="46"/>
        <end position="64"/>
    </location>
</feature>
<name>A0A645BAQ0_9ZZZZ</name>
<organism evidence="4">
    <name type="scientific">bioreactor metagenome</name>
    <dbReference type="NCBI Taxonomy" id="1076179"/>
    <lineage>
        <taxon>unclassified sequences</taxon>
        <taxon>metagenomes</taxon>
        <taxon>ecological metagenomes</taxon>
    </lineage>
</organism>
<sequence>MFAYCLNNPVNLHDPSGSWFALTFPLLGQVATGILSTITAVVSSPVVIGVALVAATGFLIYSGYKYYTSTVSNKNSEKVQSNSDDVDVEIVIPRSKYPETAQHVEDAIKSGHPDELTIERSKSKSNRKESLKAKPKVKDKDLDEYPPAMFKEGGAGASVRPIAPSDNRGAGAWMGQKLRAFPDGARVRIRIGD</sequence>
<keyword evidence="2" id="KW-1133">Transmembrane helix</keyword>
<dbReference type="InterPro" id="IPR029476">
    <property type="entry name" value="DNase_NucA_NucB"/>
</dbReference>
<dbReference type="AlphaFoldDB" id="A0A645BAQ0"/>
<feature type="transmembrane region" description="Helical" evidence="2">
    <location>
        <begin position="19"/>
        <end position="39"/>
    </location>
</feature>
<dbReference type="Pfam" id="PF14040">
    <property type="entry name" value="DNase_NucA_NucB"/>
    <property type="match status" value="1"/>
</dbReference>
<protein>
    <recommendedName>
        <fullName evidence="3">Deoxyribonuclease NucA/NucB domain-containing protein</fullName>
    </recommendedName>
</protein>
<reference evidence="4" key="1">
    <citation type="submission" date="2019-08" db="EMBL/GenBank/DDBJ databases">
        <authorList>
            <person name="Kucharzyk K."/>
            <person name="Murdoch R.W."/>
            <person name="Higgins S."/>
            <person name="Loffler F."/>
        </authorList>
    </citation>
    <scope>NUCLEOTIDE SEQUENCE</scope>
</reference>
<feature type="compositionally biased region" description="Basic and acidic residues" evidence="1">
    <location>
        <begin position="109"/>
        <end position="143"/>
    </location>
</feature>
<proteinExistence type="predicted"/>
<feature type="region of interest" description="Disordered" evidence="1">
    <location>
        <begin position="109"/>
        <end position="170"/>
    </location>
</feature>
<evidence type="ECO:0000256" key="2">
    <source>
        <dbReference type="SAM" id="Phobius"/>
    </source>
</evidence>
<gene>
    <name evidence="4" type="ORF">SDC9_105597</name>
</gene>
<dbReference type="EMBL" id="VSSQ01016941">
    <property type="protein sequence ID" value="MPM58764.1"/>
    <property type="molecule type" value="Genomic_DNA"/>
</dbReference>
<feature type="domain" description="Deoxyribonuclease NucA/NucB" evidence="3">
    <location>
        <begin position="123"/>
        <end position="175"/>
    </location>
</feature>
<comment type="caution">
    <text evidence="4">The sequence shown here is derived from an EMBL/GenBank/DDBJ whole genome shotgun (WGS) entry which is preliminary data.</text>
</comment>
<keyword evidence="2" id="KW-0812">Transmembrane</keyword>
<evidence type="ECO:0000259" key="3">
    <source>
        <dbReference type="Pfam" id="PF14040"/>
    </source>
</evidence>